<dbReference type="OMA" id="KFFLPKY"/>
<dbReference type="InParanoid" id="A5DMR5"/>
<feature type="region of interest" description="Disordered" evidence="1">
    <location>
        <begin position="288"/>
        <end position="324"/>
    </location>
</feature>
<dbReference type="HOGENOM" id="CLU_049350_0_0_1"/>
<dbReference type="RefSeq" id="XP_001483837.2">
    <property type="nucleotide sequence ID" value="XM_001483787.1"/>
</dbReference>
<accession>A5DMR5</accession>
<dbReference type="InterPro" id="IPR041899">
    <property type="entry name" value="MAGE_WH2"/>
</dbReference>
<dbReference type="GeneID" id="5125675"/>
<dbReference type="InterPro" id="IPR002190">
    <property type="entry name" value="MHD_dom"/>
</dbReference>
<dbReference type="FunCoup" id="A5DMR5">
    <property type="interactions" value="39"/>
</dbReference>
<dbReference type="Gene3D" id="1.10.10.1200">
    <property type="entry name" value="MAGE homology domain, winged helix WH1 motif"/>
    <property type="match status" value="1"/>
</dbReference>
<gene>
    <name evidence="3" type="ORF">PGUG_04566</name>
</gene>
<dbReference type="OrthoDB" id="205198at2759"/>
<dbReference type="KEGG" id="pgu:PGUG_04566"/>
<dbReference type="AlphaFoldDB" id="A5DMR5"/>
<dbReference type="Proteomes" id="UP000001997">
    <property type="component" value="Unassembled WGS sequence"/>
</dbReference>
<evidence type="ECO:0000313" key="3">
    <source>
        <dbReference type="EMBL" id="EDK40468.2"/>
    </source>
</evidence>
<reference evidence="3 4" key="1">
    <citation type="journal article" date="2009" name="Nature">
        <title>Evolution of pathogenicity and sexual reproduction in eight Candida genomes.</title>
        <authorList>
            <person name="Butler G."/>
            <person name="Rasmussen M.D."/>
            <person name="Lin M.F."/>
            <person name="Santos M.A."/>
            <person name="Sakthikumar S."/>
            <person name="Munro C.A."/>
            <person name="Rheinbay E."/>
            <person name="Grabherr M."/>
            <person name="Forche A."/>
            <person name="Reedy J.L."/>
            <person name="Agrafioti I."/>
            <person name="Arnaud M.B."/>
            <person name="Bates S."/>
            <person name="Brown A.J."/>
            <person name="Brunke S."/>
            <person name="Costanzo M.C."/>
            <person name="Fitzpatrick D.A."/>
            <person name="de Groot P.W."/>
            <person name="Harris D."/>
            <person name="Hoyer L.L."/>
            <person name="Hube B."/>
            <person name="Klis F.M."/>
            <person name="Kodira C."/>
            <person name="Lennard N."/>
            <person name="Logue M.E."/>
            <person name="Martin R."/>
            <person name="Neiman A.M."/>
            <person name="Nikolaou E."/>
            <person name="Quail M.A."/>
            <person name="Quinn J."/>
            <person name="Santos M.C."/>
            <person name="Schmitzberger F.F."/>
            <person name="Sherlock G."/>
            <person name="Shah P."/>
            <person name="Silverstein K.A."/>
            <person name="Skrzypek M.S."/>
            <person name="Soll D."/>
            <person name="Staggs R."/>
            <person name="Stansfield I."/>
            <person name="Stumpf M.P."/>
            <person name="Sudbery P.E."/>
            <person name="Srikantha T."/>
            <person name="Zeng Q."/>
            <person name="Berman J."/>
            <person name="Berriman M."/>
            <person name="Heitman J."/>
            <person name="Gow N.A."/>
            <person name="Lorenz M.C."/>
            <person name="Birren B.W."/>
            <person name="Kellis M."/>
            <person name="Cuomo C.A."/>
        </authorList>
    </citation>
    <scope>NUCLEOTIDE SEQUENCE [LARGE SCALE GENOMIC DNA]</scope>
    <source>
        <strain evidence="4">ATCC 6260 / CBS 566 / DSM 6381 / JCM 1539 / NBRC 10279 / NRRL Y-324</strain>
    </source>
</reference>
<evidence type="ECO:0000259" key="2">
    <source>
        <dbReference type="SMART" id="SM01373"/>
    </source>
</evidence>
<dbReference type="STRING" id="294746.A5DMR5"/>
<feature type="domain" description="MAGE" evidence="2">
    <location>
        <begin position="45"/>
        <end position="252"/>
    </location>
</feature>
<keyword evidence="4" id="KW-1185">Reference proteome</keyword>
<dbReference type="Pfam" id="PF01454">
    <property type="entry name" value="MAGE"/>
    <property type="match status" value="1"/>
</dbReference>
<proteinExistence type="predicted"/>
<protein>
    <recommendedName>
        <fullName evidence="2">MAGE domain-containing protein</fullName>
    </recommendedName>
</protein>
<organism evidence="3 4">
    <name type="scientific">Meyerozyma guilliermondii (strain ATCC 6260 / CBS 566 / DSM 6381 / JCM 1539 / NBRC 10279 / NRRL Y-324)</name>
    <name type="common">Yeast</name>
    <name type="synonym">Candida guilliermondii</name>
    <dbReference type="NCBI Taxonomy" id="294746"/>
    <lineage>
        <taxon>Eukaryota</taxon>
        <taxon>Fungi</taxon>
        <taxon>Dikarya</taxon>
        <taxon>Ascomycota</taxon>
        <taxon>Saccharomycotina</taxon>
        <taxon>Pichiomycetes</taxon>
        <taxon>Debaryomycetaceae</taxon>
        <taxon>Meyerozyma</taxon>
    </lineage>
</organism>
<dbReference type="EMBL" id="CH408159">
    <property type="protein sequence ID" value="EDK40468.2"/>
    <property type="molecule type" value="Genomic_DNA"/>
</dbReference>
<dbReference type="VEuPathDB" id="FungiDB:PGUG_04566"/>
<evidence type="ECO:0000256" key="1">
    <source>
        <dbReference type="SAM" id="MobiDB-lite"/>
    </source>
</evidence>
<evidence type="ECO:0000313" key="4">
    <source>
        <dbReference type="Proteomes" id="UP000001997"/>
    </source>
</evidence>
<name>A5DMR5_PICGU</name>
<sequence length="324" mass="35331">MRSSAQLTLVHPRSMARRTRSDDDADLPVAKAPRRSLQPEMIAKIIRTVLSRELRGQVIRREHLLQAVSGSRVGFDALLNSVQEELAEVYGMKLVAVDVESAPQSKNRPKPKYIMVNILAPATRSVLGQLWQRRTGKITGHNRTFSDPRFLLPRHGRTGVAGSNHESVFGGVAFAVIVLIVVGENHLSEQDLHARLQQWGIPREENAVNSNLEMGISGVVAELEKLGYIQKDTPQSYKLGDRSMAEFGPKSMFSAIGSIYGTAFGPQERERALVTVSRVWPGAVISPHMMSETGRNGDAAANGDGEGETESNEASATNGEGVDT</sequence>
<dbReference type="InterPro" id="IPR041898">
    <property type="entry name" value="MAGE_WH1"/>
</dbReference>
<dbReference type="Gene3D" id="1.10.10.1210">
    <property type="entry name" value="MAGE homology domain, winged helix WH2 motif"/>
    <property type="match status" value="1"/>
</dbReference>
<feature type="region of interest" description="Disordered" evidence="1">
    <location>
        <begin position="1"/>
        <end position="32"/>
    </location>
</feature>
<dbReference type="SMART" id="SM01373">
    <property type="entry name" value="MAGE"/>
    <property type="match status" value="1"/>
</dbReference>
<dbReference type="eggNOG" id="KOG4562">
    <property type="taxonomic scope" value="Eukaryota"/>
</dbReference>